<proteinExistence type="predicted"/>
<keyword evidence="3" id="KW-1185">Reference proteome</keyword>
<gene>
    <name evidence="2" type="ORF">I0K15_00650</name>
</gene>
<keyword evidence="1" id="KW-1133">Transmembrane helix</keyword>
<keyword evidence="1" id="KW-0812">Transmembrane</keyword>
<evidence type="ECO:0000313" key="2">
    <source>
        <dbReference type="EMBL" id="QPH54322.1"/>
    </source>
</evidence>
<dbReference type="EMBL" id="CP064942">
    <property type="protein sequence ID" value="QPH54322.1"/>
    <property type="molecule type" value="Genomic_DNA"/>
</dbReference>
<protein>
    <submittedName>
        <fullName evidence="2">Uncharacterized protein</fullName>
    </submittedName>
</protein>
<accession>A0A7S9QDF1</accession>
<evidence type="ECO:0000313" key="3">
    <source>
        <dbReference type="Proteomes" id="UP000594800"/>
    </source>
</evidence>
<dbReference type="Proteomes" id="UP000594800">
    <property type="component" value="Chromosome"/>
</dbReference>
<keyword evidence="1" id="KW-0472">Membrane</keyword>
<dbReference type="AlphaFoldDB" id="A0A7S9QDF1"/>
<name>A0A7S9QDF1_9RHOB</name>
<dbReference type="KEGG" id="poz:I0K15_00650"/>
<dbReference type="RefSeq" id="WP_196103531.1">
    <property type="nucleotide sequence ID" value="NZ_CP064942.1"/>
</dbReference>
<sequence length="339" mass="37424">MNIKWVLVLLASGGAAHGFIAANGNVPLANAVALNWILGGLALLLFWYHIAAGAAALALFLSVFVYPPIADRLILRDQLAAVAAIEILGEPIDLSGKTILFLAEEDVAHGGCYFACDALVMTDTPDAVYLLAAGVVPGLRRQFESGIVDLRAVPARQVIMEDPTLPRARRRGRPPTPEEALQMQPWVTDSVADLSSVQIDYVAVAGFNPAGSDLADMVNGELTEDERGYMPVRYHTRVYAPTDLATFDINGDEPVFSVLTMERRVAAIPYNPFSRYSYTFEHRFRRHYDVSRQALETGRFLCGQPDRADVDNCVTKFHVDRWRSVGSEQELVETWQSQK</sequence>
<feature type="transmembrane region" description="Helical" evidence="1">
    <location>
        <begin position="45"/>
        <end position="66"/>
    </location>
</feature>
<evidence type="ECO:0000256" key="1">
    <source>
        <dbReference type="SAM" id="Phobius"/>
    </source>
</evidence>
<organism evidence="2 3">
    <name type="scientific">Pontivivens ytuae</name>
    <dbReference type="NCBI Taxonomy" id="2789856"/>
    <lineage>
        <taxon>Bacteria</taxon>
        <taxon>Pseudomonadati</taxon>
        <taxon>Pseudomonadota</taxon>
        <taxon>Alphaproteobacteria</taxon>
        <taxon>Rhodobacterales</taxon>
        <taxon>Paracoccaceae</taxon>
        <taxon>Pontivivens</taxon>
    </lineage>
</organism>
<reference evidence="2 3" key="1">
    <citation type="submission" date="2020-11" db="EMBL/GenBank/DDBJ databases">
        <title>Description of Pontivivens ytuae sp. nov. isolated from deep sea sediment of Mariana Trench.</title>
        <authorList>
            <person name="Wang Z."/>
            <person name="Sun Q.-L."/>
            <person name="Xu X.-D."/>
            <person name="Tang Y.-Z."/>
            <person name="Zhang J."/>
        </authorList>
    </citation>
    <scope>NUCLEOTIDE SEQUENCE [LARGE SCALE GENOMIC DNA]</scope>
    <source>
        <strain evidence="2 3">MT2928</strain>
    </source>
</reference>